<dbReference type="InParanoid" id="A0A0N1PI65"/>
<keyword evidence="1" id="KW-0812">Transmembrane</keyword>
<dbReference type="EMBL" id="LADJ01014112">
    <property type="protein sequence ID" value="KPJ21015.1"/>
    <property type="molecule type" value="Genomic_DNA"/>
</dbReference>
<evidence type="ECO:0000313" key="2">
    <source>
        <dbReference type="EMBL" id="KPJ21015.1"/>
    </source>
</evidence>
<keyword evidence="3" id="KW-1185">Reference proteome</keyword>
<accession>A0A0N1PI65</accession>
<sequence>MAKKSKVQKKKASSVTEQKVVQETNKVGYSNICLLVTSIIALLVGLACFQFYVNVIAVPNLPAIDLNEWWGTNTTKPKDTSIRPFRVLYIDSVSI</sequence>
<keyword evidence="1" id="KW-0472">Membrane</keyword>
<evidence type="ECO:0000313" key="3">
    <source>
        <dbReference type="Proteomes" id="UP000053240"/>
    </source>
</evidence>
<dbReference type="AlphaFoldDB" id="A0A0N1PI65"/>
<keyword evidence="1" id="KW-1133">Transmembrane helix</keyword>
<reference evidence="2 3" key="1">
    <citation type="journal article" date="2015" name="Nat. Commun.">
        <title>Outbred genome sequencing and CRISPR/Cas9 gene editing in butterflies.</title>
        <authorList>
            <person name="Li X."/>
            <person name="Fan D."/>
            <person name="Zhang W."/>
            <person name="Liu G."/>
            <person name="Zhang L."/>
            <person name="Zhao L."/>
            <person name="Fang X."/>
            <person name="Chen L."/>
            <person name="Dong Y."/>
            <person name="Chen Y."/>
            <person name="Ding Y."/>
            <person name="Zhao R."/>
            <person name="Feng M."/>
            <person name="Zhu Y."/>
            <person name="Feng Y."/>
            <person name="Jiang X."/>
            <person name="Zhu D."/>
            <person name="Xiang H."/>
            <person name="Feng X."/>
            <person name="Li S."/>
            <person name="Wang J."/>
            <person name="Zhang G."/>
            <person name="Kronforst M.R."/>
            <person name="Wang W."/>
        </authorList>
    </citation>
    <scope>NUCLEOTIDE SEQUENCE [LARGE SCALE GENOMIC DNA]</scope>
    <source>
        <strain evidence="2">Ya'a_city_454_Pm</strain>
        <tissue evidence="2">Whole body</tissue>
    </source>
</reference>
<feature type="transmembrane region" description="Helical" evidence="1">
    <location>
        <begin position="32"/>
        <end position="53"/>
    </location>
</feature>
<dbReference type="Proteomes" id="UP000053240">
    <property type="component" value="Unassembled WGS sequence"/>
</dbReference>
<dbReference type="STRING" id="76193.A0A0N1PI65"/>
<name>A0A0N1PI65_PAPMA</name>
<evidence type="ECO:0000256" key="1">
    <source>
        <dbReference type="SAM" id="Phobius"/>
    </source>
</evidence>
<comment type="caution">
    <text evidence="2">The sequence shown here is derived from an EMBL/GenBank/DDBJ whole genome shotgun (WGS) entry which is preliminary data.</text>
</comment>
<proteinExistence type="predicted"/>
<organism evidence="2 3">
    <name type="scientific">Papilio machaon</name>
    <name type="common">Old World swallowtail butterfly</name>
    <dbReference type="NCBI Taxonomy" id="76193"/>
    <lineage>
        <taxon>Eukaryota</taxon>
        <taxon>Metazoa</taxon>
        <taxon>Ecdysozoa</taxon>
        <taxon>Arthropoda</taxon>
        <taxon>Hexapoda</taxon>
        <taxon>Insecta</taxon>
        <taxon>Pterygota</taxon>
        <taxon>Neoptera</taxon>
        <taxon>Endopterygota</taxon>
        <taxon>Lepidoptera</taxon>
        <taxon>Glossata</taxon>
        <taxon>Ditrysia</taxon>
        <taxon>Papilionoidea</taxon>
        <taxon>Papilionidae</taxon>
        <taxon>Papilioninae</taxon>
        <taxon>Papilio</taxon>
    </lineage>
</organism>
<gene>
    <name evidence="2" type="ORF">RR48_00154</name>
</gene>
<protein>
    <submittedName>
        <fullName evidence="2">Uncharacterized protein</fullName>
    </submittedName>
</protein>